<gene>
    <name evidence="1" type="ORF">POCTA_138.1.T2230007</name>
    <name evidence="2" type="ORF">POCTA_138.1.T2230008</name>
</gene>
<evidence type="ECO:0000313" key="2">
    <source>
        <dbReference type="EMBL" id="CAD8215291.1"/>
    </source>
</evidence>
<dbReference type="Proteomes" id="UP000683925">
    <property type="component" value="Unassembled WGS sequence"/>
</dbReference>
<evidence type="ECO:0000313" key="1">
    <source>
        <dbReference type="EMBL" id="CAD8215290.1"/>
    </source>
</evidence>
<dbReference type="EMBL" id="CAJJDP010000227">
    <property type="protein sequence ID" value="CAD8215291.1"/>
    <property type="molecule type" value="Genomic_DNA"/>
</dbReference>
<dbReference type="AlphaFoldDB" id="A0A8S1YP23"/>
<name>A0A8S1YP23_PAROT</name>
<comment type="caution">
    <text evidence="2">The sequence shown here is derived from an EMBL/GenBank/DDBJ whole genome shotgun (WGS) entry which is preliminary data.</text>
</comment>
<organism evidence="2 3">
    <name type="scientific">Paramecium octaurelia</name>
    <dbReference type="NCBI Taxonomy" id="43137"/>
    <lineage>
        <taxon>Eukaryota</taxon>
        <taxon>Sar</taxon>
        <taxon>Alveolata</taxon>
        <taxon>Ciliophora</taxon>
        <taxon>Intramacronucleata</taxon>
        <taxon>Oligohymenophorea</taxon>
        <taxon>Peniculida</taxon>
        <taxon>Parameciidae</taxon>
        <taxon>Paramecium</taxon>
    </lineage>
</organism>
<dbReference type="EMBL" id="CAJJDP010000227">
    <property type="protein sequence ID" value="CAD8215290.1"/>
    <property type="molecule type" value="Genomic_DNA"/>
</dbReference>
<evidence type="ECO:0000313" key="3">
    <source>
        <dbReference type="Proteomes" id="UP000683925"/>
    </source>
</evidence>
<proteinExistence type="predicted"/>
<keyword evidence="3" id="KW-1185">Reference proteome</keyword>
<reference evidence="2" key="1">
    <citation type="submission" date="2021-01" db="EMBL/GenBank/DDBJ databases">
        <authorList>
            <consortium name="Genoscope - CEA"/>
            <person name="William W."/>
        </authorList>
    </citation>
    <scope>NUCLEOTIDE SEQUENCE</scope>
</reference>
<sequence>MKILQKVGREQKISDIYKISRTQQVCNLRDLRDKKILQANEYFCLEIKSVHRKRKIKTLKIRSNFSIESYQICYYIQKLNLIR</sequence>
<protein>
    <submittedName>
        <fullName evidence="2">Uncharacterized protein</fullName>
    </submittedName>
</protein>
<accession>A0A8S1YP23</accession>